<keyword evidence="2" id="KW-1185">Reference proteome</keyword>
<reference evidence="3" key="2">
    <citation type="submission" date="2025-08" db="UniProtKB">
        <authorList>
            <consortium name="RefSeq"/>
        </authorList>
    </citation>
    <scope>IDENTIFICATION</scope>
    <source>
        <tissue evidence="3">Etiolated seedlings</tissue>
    </source>
</reference>
<dbReference type="Proteomes" id="UP000087171">
    <property type="component" value="Chromosome Ca2"/>
</dbReference>
<keyword evidence="1" id="KW-0472">Membrane</keyword>
<protein>
    <submittedName>
        <fullName evidence="3">Uncharacterized protein LOC101489472 isoform X1</fullName>
    </submittedName>
</protein>
<dbReference type="AlphaFoldDB" id="A0A1S2XJP2"/>
<dbReference type="PaxDb" id="3827-XP_004489243.1"/>
<feature type="transmembrane region" description="Helical" evidence="1">
    <location>
        <begin position="74"/>
        <end position="95"/>
    </location>
</feature>
<keyword evidence="1" id="KW-0812">Transmembrane</keyword>
<proteinExistence type="predicted"/>
<organism evidence="2 3">
    <name type="scientific">Cicer arietinum</name>
    <name type="common">Chickpea</name>
    <name type="synonym">Garbanzo</name>
    <dbReference type="NCBI Taxonomy" id="3827"/>
    <lineage>
        <taxon>Eukaryota</taxon>
        <taxon>Viridiplantae</taxon>
        <taxon>Streptophyta</taxon>
        <taxon>Embryophyta</taxon>
        <taxon>Tracheophyta</taxon>
        <taxon>Spermatophyta</taxon>
        <taxon>Magnoliopsida</taxon>
        <taxon>eudicotyledons</taxon>
        <taxon>Gunneridae</taxon>
        <taxon>Pentapetalae</taxon>
        <taxon>rosids</taxon>
        <taxon>fabids</taxon>
        <taxon>Fabales</taxon>
        <taxon>Fabaceae</taxon>
        <taxon>Papilionoideae</taxon>
        <taxon>50 kb inversion clade</taxon>
        <taxon>NPAAA clade</taxon>
        <taxon>Hologalegina</taxon>
        <taxon>IRL clade</taxon>
        <taxon>Cicereae</taxon>
        <taxon>Cicer</taxon>
    </lineage>
</organism>
<dbReference type="OrthoDB" id="748084at2759"/>
<evidence type="ECO:0000313" key="3">
    <source>
        <dbReference type="RefSeq" id="XP_004489243.1"/>
    </source>
</evidence>
<gene>
    <name evidence="3" type="primary">LOC101489472</name>
</gene>
<feature type="transmembrane region" description="Helical" evidence="1">
    <location>
        <begin position="130"/>
        <end position="153"/>
    </location>
</feature>
<keyword evidence="1" id="KW-1133">Transmembrane helix</keyword>
<dbReference type="eggNOG" id="ENOG502S01N">
    <property type="taxonomic scope" value="Eukaryota"/>
</dbReference>
<evidence type="ECO:0000313" key="2">
    <source>
        <dbReference type="Proteomes" id="UP000087171"/>
    </source>
</evidence>
<dbReference type="GeneID" id="101489472"/>
<accession>A0A1S2XJP2</accession>
<sequence>MKNLLLGHTKIVTNHFRFSSFSSSSISRFNHFTATTTKLKSDAAIRTILKLKVKTLIFQPPFNLAANYLRNFRFSGIGSILGVSVATASTIGYAMDVAGNALVDDRHIDSQDLSEVEENVQHLWKLAGKFWLPFFFFVTVLTNLDEPFTILFIKMTLFLLSTKPNPFSVYIFVDQLCQQCQDTTFFKGKSIYASRVEVKDYNLLCVADVEVRDNKFTLVGILGTWWTLPHLQFWEACFLVRNRLGRSFLLERTEQGS</sequence>
<name>A0A1S2XJP2_CICAR</name>
<dbReference type="RefSeq" id="XP_004489243.1">
    <property type="nucleotide sequence ID" value="XM_004489186.3"/>
</dbReference>
<evidence type="ECO:0000256" key="1">
    <source>
        <dbReference type="SAM" id="Phobius"/>
    </source>
</evidence>
<reference evidence="2" key="1">
    <citation type="journal article" date="2013" name="Nat. Biotechnol.">
        <title>Draft genome sequence of chickpea (Cicer arietinum) provides a resource for trait improvement.</title>
        <authorList>
            <person name="Varshney R.K."/>
            <person name="Song C."/>
            <person name="Saxena R.K."/>
            <person name="Azam S."/>
            <person name="Yu S."/>
            <person name="Sharpe A.G."/>
            <person name="Cannon S."/>
            <person name="Baek J."/>
            <person name="Rosen B.D."/>
            <person name="Tar'an B."/>
            <person name="Millan T."/>
            <person name="Zhang X."/>
            <person name="Ramsay L.D."/>
            <person name="Iwata A."/>
            <person name="Wang Y."/>
            <person name="Nelson W."/>
            <person name="Farmer A.D."/>
            <person name="Gaur P.M."/>
            <person name="Soderlund C."/>
            <person name="Penmetsa R.V."/>
            <person name="Xu C."/>
            <person name="Bharti A.K."/>
            <person name="He W."/>
            <person name="Winter P."/>
            <person name="Zhao S."/>
            <person name="Hane J.K."/>
            <person name="Carrasquilla-Garcia N."/>
            <person name="Condie J.A."/>
            <person name="Upadhyaya H.D."/>
            <person name="Luo M.C."/>
            <person name="Thudi M."/>
            <person name="Gowda C.L."/>
            <person name="Singh N.P."/>
            <person name="Lichtenzveig J."/>
            <person name="Gali K.K."/>
            <person name="Rubio J."/>
            <person name="Nadarajan N."/>
            <person name="Dolezel J."/>
            <person name="Bansal K.C."/>
            <person name="Xu X."/>
            <person name="Edwards D."/>
            <person name="Zhang G."/>
            <person name="Kahl G."/>
            <person name="Gil J."/>
            <person name="Singh K.B."/>
            <person name="Datta S.K."/>
            <person name="Jackson S.A."/>
            <person name="Wang J."/>
            <person name="Cook D.R."/>
        </authorList>
    </citation>
    <scope>NUCLEOTIDE SEQUENCE [LARGE SCALE GENOMIC DNA]</scope>
    <source>
        <strain evidence="2">cv. CDC Frontier</strain>
    </source>
</reference>
<dbReference type="KEGG" id="cam:101489472"/>